<accession>A0A1T5IJA6</accession>
<reference evidence="3 4" key="1">
    <citation type="submission" date="2017-02" db="EMBL/GenBank/DDBJ databases">
        <authorList>
            <person name="Peterson S.W."/>
        </authorList>
    </citation>
    <scope>NUCLEOTIDE SEQUENCE [LARGE SCALE GENOMIC DNA]</scope>
    <source>
        <strain evidence="3 4">DSM 25262</strain>
    </source>
</reference>
<dbReference type="PANTHER" id="PTHR46320">
    <property type="entry name" value="GLYCEROPHOSPHODIESTER PHOSPHODIESTERASE 1"/>
    <property type="match status" value="1"/>
</dbReference>
<keyword evidence="1" id="KW-0732">Signal</keyword>
<evidence type="ECO:0000313" key="3">
    <source>
        <dbReference type="EMBL" id="SKC39251.1"/>
    </source>
</evidence>
<sequence length="277" mass="30967">MKSKAIVFVLCVLNYLAMAQPHDFLSKGKDTVLICGHRGGFYNQLPENSLIAIKYTVSHCNIKPVIVEVDIRKSKEGTLYVMHDETVDRTTNGVGKISDLSNAYLNTLYLRTSSGELTNELIPTFEKVLAYAKANDVVLMLDIKDDVWEETIELVTRYDLIKKCIVLTFDPAMTSKVYSLSDAVAISFLAKDEASWKSVQKSGISNSSLIAYITSSTTGALIKEFQRFKIAMMTDASESNRNNAAIYPAEFYLEMIAKKQIDILITDFPVDVSQKLK</sequence>
<organism evidence="3 4">
    <name type="scientific">Ohtaekwangia koreensis</name>
    <dbReference type="NCBI Taxonomy" id="688867"/>
    <lineage>
        <taxon>Bacteria</taxon>
        <taxon>Pseudomonadati</taxon>
        <taxon>Bacteroidota</taxon>
        <taxon>Cytophagia</taxon>
        <taxon>Cytophagales</taxon>
        <taxon>Fulvivirgaceae</taxon>
        <taxon>Ohtaekwangia</taxon>
    </lineage>
</organism>
<dbReference type="RefSeq" id="WP_079684764.1">
    <property type="nucleotide sequence ID" value="NZ_FUZU01000001.1"/>
</dbReference>
<dbReference type="EMBL" id="FUZU01000001">
    <property type="protein sequence ID" value="SKC39251.1"/>
    <property type="molecule type" value="Genomic_DNA"/>
</dbReference>
<name>A0A1T5IJA6_9BACT</name>
<dbReference type="Pfam" id="PF03009">
    <property type="entry name" value="GDPD"/>
    <property type="match status" value="1"/>
</dbReference>
<dbReference type="GO" id="GO:0070291">
    <property type="term" value="P:N-acylethanolamine metabolic process"/>
    <property type="evidence" value="ECO:0007669"/>
    <property type="project" value="TreeGrafter"/>
</dbReference>
<dbReference type="STRING" id="688867.SAMN05660236_0107"/>
<feature type="chain" id="PRO_5013273280" evidence="1">
    <location>
        <begin position="20"/>
        <end position="277"/>
    </location>
</feature>
<dbReference type="GO" id="GO:0005886">
    <property type="term" value="C:plasma membrane"/>
    <property type="evidence" value="ECO:0007669"/>
    <property type="project" value="TreeGrafter"/>
</dbReference>
<evidence type="ECO:0000313" key="4">
    <source>
        <dbReference type="Proteomes" id="UP000190961"/>
    </source>
</evidence>
<dbReference type="PROSITE" id="PS51704">
    <property type="entry name" value="GP_PDE"/>
    <property type="match status" value="1"/>
</dbReference>
<dbReference type="Proteomes" id="UP000190961">
    <property type="component" value="Unassembled WGS sequence"/>
</dbReference>
<dbReference type="GO" id="GO:0006644">
    <property type="term" value="P:phospholipid metabolic process"/>
    <property type="evidence" value="ECO:0007669"/>
    <property type="project" value="TreeGrafter"/>
</dbReference>
<evidence type="ECO:0000256" key="1">
    <source>
        <dbReference type="SAM" id="SignalP"/>
    </source>
</evidence>
<dbReference type="InterPro" id="IPR030395">
    <property type="entry name" value="GP_PDE_dom"/>
</dbReference>
<dbReference type="SUPFAM" id="SSF51695">
    <property type="entry name" value="PLC-like phosphodiesterases"/>
    <property type="match status" value="1"/>
</dbReference>
<dbReference type="GO" id="GO:0008889">
    <property type="term" value="F:glycerophosphodiester phosphodiesterase activity"/>
    <property type="evidence" value="ECO:0007669"/>
    <property type="project" value="TreeGrafter"/>
</dbReference>
<protein>
    <submittedName>
        <fullName evidence="3">Glycerophosphoryl diester phosphodiesterase</fullName>
    </submittedName>
</protein>
<dbReference type="GO" id="GO:0006580">
    <property type="term" value="P:ethanolamine metabolic process"/>
    <property type="evidence" value="ECO:0007669"/>
    <property type="project" value="TreeGrafter"/>
</dbReference>
<dbReference type="InterPro" id="IPR017946">
    <property type="entry name" value="PLC-like_Pdiesterase_TIM-brl"/>
</dbReference>
<dbReference type="AlphaFoldDB" id="A0A1T5IJA6"/>
<dbReference type="PANTHER" id="PTHR46320:SF1">
    <property type="entry name" value="GLYCEROPHOSPHODIESTER PHOSPHODIESTERASE 1"/>
    <property type="match status" value="1"/>
</dbReference>
<feature type="signal peptide" evidence="1">
    <location>
        <begin position="1"/>
        <end position="19"/>
    </location>
</feature>
<dbReference type="Gene3D" id="3.20.20.190">
    <property type="entry name" value="Phosphatidylinositol (PI) phosphodiesterase"/>
    <property type="match status" value="1"/>
</dbReference>
<keyword evidence="4" id="KW-1185">Reference proteome</keyword>
<evidence type="ECO:0000259" key="2">
    <source>
        <dbReference type="PROSITE" id="PS51704"/>
    </source>
</evidence>
<proteinExistence type="predicted"/>
<gene>
    <name evidence="3" type="ORF">SAMN05660236_0107</name>
</gene>
<feature type="domain" description="GP-PDE" evidence="2">
    <location>
        <begin position="32"/>
        <end position="276"/>
    </location>
</feature>
<dbReference type="OrthoDB" id="384721at2"/>
<dbReference type="CDD" id="cd08566">
    <property type="entry name" value="GDPD_AtGDE_like"/>
    <property type="match status" value="1"/>
</dbReference>